<accession>A0A644T578</accession>
<sequence length="132" mass="14664">MEITDDKIIKIALITTMIGLMGMVIFAGEINPKETIIKKIDRGMIDEEVVITGNIEMVKKSSNGKSYILTLNDGSGKITILIFESTITEFVENGINIENFKNNKVKVTGTITEFKSTIELILHNSNSIKIEN</sequence>
<dbReference type="Pfam" id="PF01336">
    <property type="entry name" value="tRNA_anti-codon"/>
    <property type="match status" value="1"/>
</dbReference>
<reference evidence="3" key="1">
    <citation type="submission" date="2019-08" db="EMBL/GenBank/DDBJ databases">
        <authorList>
            <person name="Kucharzyk K."/>
            <person name="Murdoch R.W."/>
            <person name="Higgins S."/>
            <person name="Loffler F."/>
        </authorList>
    </citation>
    <scope>NUCLEOTIDE SEQUENCE</scope>
</reference>
<keyword evidence="1" id="KW-0472">Membrane</keyword>
<dbReference type="InterPro" id="IPR004365">
    <property type="entry name" value="NA-bd_OB_tRNA"/>
</dbReference>
<evidence type="ECO:0000313" key="3">
    <source>
        <dbReference type="EMBL" id="MPL61964.1"/>
    </source>
</evidence>
<dbReference type="EMBL" id="VSSQ01000016">
    <property type="protein sequence ID" value="MPL61964.1"/>
    <property type="molecule type" value="Genomic_DNA"/>
</dbReference>
<comment type="caution">
    <text evidence="3">The sequence shown here is derived from an EMBL/GenBank/DDBJ whole genome shotgun (WGS) entry which is preliminary data.</text>
</comment>
<keyword evidence="1" id="KW-1133">Transmembrane helix</keyword>
<dbReference type="Gene3D" id="2.40.50.140">
    <property type="entry name" value="Nucleic acid-binding proteins"/>
    <property type="match status" value="1"/>
</dbReference>
<dbReference type="AlphaFoldDB" id="A0A644T578"/>
<organism evidence="3">
    <name type="scientific">bioreactor metagenome</name>
    <dbReference type="NCBI Taxonomy" id="1076179"/>
    <lineage>
        <taxon>unclassified sequences</taxon>
        <taxon>metagenomes</taxon>
        <taxon>ecological metagenomes</taxon>
    </lineage>
</organism>
<gene>
    <name evidence="3" type="ORF">SDC9_07554</name>
</gene>
<dbReference type="GO" id="GO:0003676">
    <property type="term" value="F:nucleic acid binding"/>
    <property type="evidence" value="ECO:0007669"/>
    <property type="project" value="InterPro"/>
</dbReference>
<feature type="domain" description="OB" evidence="2">
    <location>
        <begin position="49"/>
        <end position="122"/>
    </location>
</feature>
<feature type="transmembrane region" description="Helical" evidence="1">
    <location>
        <begin position="12"/>
        <end position="30"/>
    </location>
</feature>
<proteinExistence type="predicted"/>
<evidence type="ECO:0000256" key="1">
    <source>
        <dbReference type="SAM" id="Phobius"/>
    </source>
</evidence>
<evidence type="ECO:0000259" key="2">
    <source>
        <dbReference type="Pfam" id="PF01336"/>
    </source>
</evidence>
<name>A0A644T578_9ZZZZ</name>
<protein>
    <recommendedName>
        <fullName evidence="2">OB domain-containing protein</fullName>
    </recommendedName>
</protein>
<keyword evidence="1" id="KW-0812">Transmembrane</keyword>
<dbReference type="InterPro" id="IPR012340">
    <property type="entry name" value="NA-bd_OB-fold"/>
</dbReference>